<dbReference type="PRINTS" id="PR00702">
    <property type="entry name" value="ACRIFLAVINRP"/>
</dbReference>
<evidence type="ECO:0000256" key="1">
    <source>
        <dbReference type="SAM" id="Phobius"/>
    </source>
</evidence>
<dbReference type="Proteomes" id="UP000611723">
    <property type="component" value="Unassembled WGS sequence"/>
</dbReference>
<proteinExistence type="predicted"/>
<dbReference type="SUPFAM" id="SSF82714">
    <property type="entry name" value="Multidrug efflux transporter AcrB TolC docking domain, DN and DC subdomains"/>
    <property type="match status" value="2"/>
</dbReference>
<keyword evidence="3" id="KW-1185">Reference proteome</keyword>
<name>A0A934X175_9BACT</name>
<protein>
    <submittedName>
        <fullName evidence="2">Efflux RND transporter permease subunit</fullName>
    </submittedName>
</protein>
<dbReference type="Gene3D" id="3.30.2090.10">
    <property type="entry name" value="Multidrug efflux transporter AcrB TolC docking domain, DN and DC subdomains"/>
    <property type="match status" value="2"/>
</dbReference>
<evidence type="ECO:0000313" key="2">
    <source>
        <dbReference type="EMBL" id="MBK6266572.1"/>
    </source>
</evidence>
<dbReference type="InterPro" id="IPR027463">
    <property type="entry name" value="AcrB_DN_DC_subdom"/>
</dbReference>
<evidence type="ECO:0000313" key="3">
    <source>
        <dbReference type="Proteomes" id="UP000611723"/>
    </source>
</evidence>
<dbReference type="Gene3D" id="3.30.70.1440">
    <property type="entry name" value="Multidrug efflux transporter AcrB pore domain"/>
    <property type="match status" value="1"/>
</dbReference>
<feature type="transmembrane region" description="Helical" evidence="1">
    <location>
        <begin position="908"/>
        <end position="931"/>
    </location>
</feature>
<dbReference type="PANTHER" id="PTHR32063">
    <property type="match status" value="1"/>
</dbReference>
<dbReference type="Gene3D" id="1.20.1640.10">
    <property type="entry name" value="Multidrug efflux transporter AcrB transmembrane domain"/>
    <property type="match status" value="2"/>
</dbReference>
<feature type="transmembrane region" description="Helical" evidence="1">
    <location>
        <begin position="952"/>
        <end position="973"/>
    </location>
</feature>
<keyword evidence="1" id="KW-0472">Membrane</keyword>
<gene>
    <name evidence="2" type="ORF">JKA74_16115</name>
</gene>
<feature type="transmembrane region" description="Helical" evidence="1">
    <location>
        <begin position="459"/>
        <end position="481"/>
    </location>
</feature>
<feature type="transmembrane region" description="Helical" evidence="1">
    <location>
        <begin position="329"/>
        <end position="348"/>
    </location>
</feature>
<dbReference type="InterPro" id="IPR001036">
    <property type="entry name" value="Acrflvin-R"/>
</dbReference>
<dbReference type="Gene3D" id="3.30.70.1320">
    <property type="entry name" value="Multidrug efflux transporter AcrB pore domain like"/>
    <property type="match status" value="1"/>
</dbReference>
<dbReference type="Gene3D" id="3.30.70.1430">
    <property type="entry name" value="Multidrug efflux transporter AcrB pore domain"/>
    <property type="match status" value="2"/>
</dbReference>
<feature type="transmembrane region" description="Helical" evidence="1">
    <location>
        <begin position="355"/>
        <end position="377"/>
    </location>
</feature>
<dbReference type="PANTHER" id="PTHR32063:SF24">
    <property type="entry name" value="CATION EFFLUX SYSTEM (ACRB_ACRD_ACRF FAMILY)"/>
    <property type="match status" value="1"/>
</dbReference>
<dbReference type="SUPFAM" id="SSF82866">
    <property type="entry name" value="Multidrug efflux transporter AcrB transmembrane domain"/>
    <property type="match status" value="2"/>
</dbReference>
<keyword evidence="1" id="KW-1133">Transmembrane helix</keyword>
<accession>A0A934X175</accession>
<organism evidence="2 3">
    <name type="scientific">Marivirga aurantiaca</name>
    <dbReference type="NCBI Taxonomy" id="2802615"/>
    <lineage>
        <taxon>Bacteria</taxon>
        <taxon>Pseudomonadati</taxon>
        <taxon>Bacteroidota</taxon>
        <taxon>Cytophagia</taxon>
        <taxon>Cytophagales</taxon>
        <taxon>Marivirgaceae</taxon>
        <taxon>Marivirga</taxon>
    </lineage>
</organism>
<feature type="transmembrane region" description="Helical" evidence="1">
    <location>
        <begin position="427"/>
        <end position="447"/>
    </location>
</feature>
<feature type="transmembrane region" description="Helical" evidence="1">
    <location>
        <begin position="383"/>
        <end position="406"/>
    </location>
</feature>
<dbReference type="EMBL" id="JAEQBW010000009">
    <property type="protein sequence ID" value="MBK6266572.1"/>
    <property type="molecule type" value="Genomic_DNA"/>
</dbReference>
<feature type="transmembrane region" description="Helical" evidence="1">
    <location>
        <begin position="525"/>
        <end position="547"/>
    </location>
</feature>
<dbReference type="RefSeq" id="WP_201432256.1">
    <property type="nucleotide sequence ID" value="NZ_JAEQBW010000009.1"/>
</dbReference>
<comment type="caution">
    <text evidence="2">The sequence shown here is derived from an EMBL/GenBank/DDBJ whole genome shotgun (WGS) entry which is preliminary data.</text>
</comment>
<feature type="transmembrane region" description="Helical" evidence="1">
    <location>
        <begin position="853"/>
        <end position="875"/>
    </location>
</feature>
<dbReference type="AlphaFoldDB" id="A0A934X175"/>
<feature type="transmembrane region" description="Helical" evidence="1">
    <location>
        <begin position="12"/>
        <end position="32"/>
    </location>
</feature>
<reference evidence="2" key="1">
    <citation type="submission" date="2021-01" db="EMBL/GenBank/DDBJ databases">
        <title>Marivirga aurantiaca sp. nov., isolated from intertidal surface sediments.</title>
        <authorList>
            <person name="Zhang M."/>
        </authorList>
    </citation>
    <scope>NUCLEOTIDE SEQUENCE</scope>
    <source>
        <strain evidence="2">S37H4</strain>
    </source>
</reference>
<keyword evidence="1" id="KW-0812">Transmembrane</keyword>
<dbReference type="SUPFAM" id="SSF82693">
    <property type="entry name" value="Multidrug efflux transporter AcrB pore domain, PN1, PN2, PC1 and PC2 subdomains"/>
    <property type="match status" value="3"/>
</dbReference>
<sequence>MRISNFAVKNYQFTLVIFIMTIVLGLTTFFNMPRSEDPSLESPQFPIVVVYPGTSPSDIEELVVEPLEKRIYALEDIKRIRTSINDGVAVLNVEYKYESNVNDKYQELVREVNSMREQLPRDIFSIDINKITPSDVNILQIGLISENSSRESLKKYSERLQDELEKINALKNVEIHGLPDEIVRIDLKLDKMAQMNVPLQAVIGSIQSEIGNIPGGTIEAGNKAFNVKTSGNYKSLEEIANTLVYSIQGNSIALKDIANVHMDFDENKHITRLNGYRSIFVTAAMKENSNISQLQELYLPVIEKFKTTLPANIDLALAFDQAEFVNKRLGGLGFDFMIAILLVSITLLPLGNRAALIVMISIPLSLAIGLVLLNMMGYSLNQLSIVGLVVALGLLVDDSIVVVENIERWLREGHSKMEATLLATKQIGLSVVGCTVTLIIAFMPLVFMPEGAGDFIRSLPMAVIVSVLASMLVSLTIIPFLSSRVLKQHGPEYKGNMFLRSLQSLISKSYAPLLERSLKKPVQTLLIAIVIFGGSLALFPVIGFSLFPASEKPQFMINVLTPIQTRIGETDAISREIEKVLKEIPEVEFFSTNVGKGNPRVYYNVIQENERTDFAQLFVQLEASTSTQRKTEITEYLRGRFNAFAGAKVEVKNFEQGPPINAPVEVRLAGDNLDSLRMLAGKVEDMLRETEGTLYIGNPVSNLKTDIKVAFQKEKARALGVNILEADRAVRLAIAGLKMGTYSDVNGDKREIVITSPKIERASLMSFDNLFINNNQGAAIPIKQIADLELESSPLYIDHYNKIRTVSVTAFVAEGFLVDRVINEVIAKMEALQLPSGYSYKMAGEVESREESFGGFETVIIVTVFMFIAVLILLFKTFKSTIIVLSVIPLGIVGAVMALWMTGNSLSFVAIIGLIALAGIEVKNSILLVDFTNQLRAEGKPLDVAIREAGEIRFLPIVLTTLTAIGGLMPIAWSTNPLISPLAIVLIGGLISSTLLSRIVTPVVYKLLPPKITVHGRE</sequence>
<dbReference type="GO" id="GO:0042910">
    <property type="term" value="F:xenobiotic transmembrane transporter activity"/>
    <property type="evidence" value="ECO:0007669"/>
    <property type="project" value="TreeGrafter"/>
</dbReference>
<dbReference type="GO" id="GO:0005886">
    <property type="term" value="C:plasma membrane"/>
    <property type="evidence" value="ECO:0007669"/>
    <property type="project" value="TreeGrafter"/>
</dbReference>
<feature type="transmembrane region" description="Helical" evidence="1">
    <location>
        <begin position="979"/>
        <end position="1001"/>
    </location>
</feature>
<feature type="transmembrane region" description="Helical" evidence="1">
    <location>
        <begin position="882"/>
        <end position="902"/>
    </location>
</feature>
<dbReference type="Pfam" id="PF00873">
    <property type="entry name" value="ACR_tran"/>
    <property type="match status" value="1"/>
</dbReference>